<sequence>MSPSRFLTAAFAVVLAGAALAQTPTPTPTPAPRPASPAAAPAPTPPAPVPTGAKAWILMDAVSGQVLAGENIDQALEPASITKVMTSYVVAAEIAAGKVGLEDRVRISENAWRNGGAGTDGSYSALEVNSEVKLDDVLHGLVIQSGNDAAIALAEHVAGSEAAFVDLMNSHARRLGMNGSHFENAHGLSAPGHVMTARDIAILSRALIHDFPEHYALYSIKEFTYNGIQQWNRNNLLWKDDSVDGIKTGHTSAAGYCLAASAKRGDQRLISVVLGIDSTSRSDGFRLREQGNLALLNWGFRFFETHSVYAAGAKVADQQVWRGEADSVALGLAEPLLVTLPRDRYDELQPTMDVPKQLIAPIEKGQQIGTLRFSLDGEVVAERPLVALEAVPEGGFFKRMSDDFWLWWESE</sequence>
<keyword evidence="7 17" id="KW-0732">Signal</keyword>
<feature type="active site" description="Acyl-ester intermediate" evidence="13">
    <location>
        <position position="80"/>
    </location>
</feature>
<dbReference type="InterPro" id="IPR015956">
    <property type="entry name" value="Peniciliin-bd_prot_C_sf"/>
</dbReference>
<evidence type="ECO:0000256" key="4">
    <source>
        <dbReference type="ARBA" id="ARBA00012448"/>
    </source>
</evidence>
<dbReference type="PANTHER" id="PTHR21581:SF6">
    <property type="entry name" value="TRAFFICKING PROTEIN PARTICLE COMPLEX SUBUNIT 12"/>
    <property type="match status" value="1"/>
</dbReference>
<evidence type="ECO:0000256" key="6">
    <source>
        <dbReference type="ARBA" id="ARBA00022670"/>
    </source>
</evidence>
<evidence type="ECO:0000256" key="2">
    <source>
        <dbReference type="ARBA" id="ARBA00004752"/>
    </source>
</evidence>
<dbReference type="GO" id="GO:0009252">
    <property type="term" value="P:peptidoglycan biosynthetic process"/>
    <property type="evidence" value="ECO:0007669"/>
    <property type="project" value="UniProtKB-UniPathway"/>
</dbReference>
<keyword evidence="10" id="KW-0573">Peptidoglycan synthesis</keyword>
<organism evidence="19 20">
    <name type="scientific">Arenimonas composti TR7-09 = DSM 18010</name>
    <dbReference type="NCBI Taxonomy" id="1121013"/>
    <lineage>
        <taxon>Bacteria</taxon>
        <taxon>Pseudomonadati</taxon>
        <taxon>Pseudomonadota</taxon>
        <taxon>Gammaproteobacteria</taxon>
        <taxon>Lysobacterales</taxon>
        <taxon>Lysobacteraceae</taxon>
        <taxon>Arenimonas</taxon>
    </lineage>
</organism>
<evidence type="ECO:0000256" key="12">
    <source>
        <dbReference type="ARBA" id="ARBA00034000"/>
    </source>
</evidence>
<keyword evidence="20" id="KW-1185">Reference proteome</keyword>
<evidence type="ECO:0000256" key="14">
    <source>
        <dbReference type="PIRSR" id="PIRSR618044-2"/>
    </source>
</evidence>
<comment type="function">
    <text evidence="1">Removes C-terminal D-alanyl residues from sugar-peptide cell wall precursors.</text>
</comment>
<evidence type="ECO:0000256" key="17">
    <source>
        <dbReference type="SAM" id="SignalP"/>
    </source>
</evidence>
<feature type="binding site" evidence="14">
    <location>
        <position position="247"/>
    </location>
    <ligand>
        <name>substrate</name>
    </ligand>
</feature>
<comment type="similarity">
    <text evidence="3 15">Belongs to the peptidase S11 family.</text>
</comment>
<dbReference type="InterPro" id="IPR037167">
    <property type="entry name" value="Peptidase_S11_C_sf"/>
</dbReference>
<proteinExistence type="inferred from homology"/>
<evidence type="ECO:0000256" key="10">
    <source>
        <dbReference type="ARBA" id="ARBA00022984"/>
    </source>
</evidence>
<feature type="chain" id="PRO_5005414273" description="serine-type D-Ala-D-Ala carboxypeptidase" evidence="17">
    <location>
        <begin position="22"/>
        <end position="411"/>
    </location>
</feature>
<keyword evidence="6" id="KW-0645">Protease</keyword>
<evidence type="ECO:0000256" key="7">
    <source>
        <dbReference type="ARBA" id="ARBA00022729"/>
    </source>
</evidence>
<dbReference type="Pfam" id="PF00768">
    <property type="entry name" value="Peptidase_S11"/>
    <property type="match status" value="1"/>
</dbReference>
<evidence type="ECO:0000256" key="16">
    <source>
        <dbReference type="SAM" id="MobiDB-lite"/>
    </source>
</evidence>
<dbReference type="GO" id="GO:0006508">
    <property type="term" value="P:proteolysis"/>
    <property type="evidence" value="ECO:0007669"/>
    <property type="project" value="UniProtKB-KW"/>
</dbReference>
<dbReference type="EMBL" id="AWXU01000024">
    <property type="protein sequence ID" value="KFN50109.1"/>
    <property type="molecule type" value="Genomic_DNA"/>
</dbReference>
<evidence type="ECO:0000256" key="5">
    <source>
        <dbReference type="ARBA" id="ARBA00022645"/>
    </source>
</evidence>
<evidence type="ECO:0000256" key="15">
    <source>
        <dbReference type="RuleBase" id="RU004016"/>
    </source>
</evidence>
<dbReference type="SUPFAM" id="SSF69189">
    <property type="entry name" value="Penicillin-binding protein associated domain"/>
    <property type="match status" value="1"/>
</dbReference>
<dbReference type="Gene3D" id="3.40.710.10">
    <property type="entry name" value="DD-peptidase/beta-lactamase superfamily"/>
    <property type="match status" value="1"/>
</dbReference>
<dbReference type="PRINTS" id="PR00725">
    <property type="entry name" value="DADACBPTASE1"/>
</dbReference>
<evidence type="ECO:0000256" key="1">
    <source>
        <dbReference type="ARBA" id="ARBA00003217"/>
    </source>
</evidence>
<feature type="compositionally biased region" description="Pro residues" evidence="16">
    <location>
        <begin position="25"/>
        <end position="47"/>
    </location>
</feature>
<dbReference type="STRING" id="1121013.GCA_000426365_01844"/>
<dbReference type="eggNOG" id="COG1686">
    <property type="taxonomic scope" value="Bacteria"/>
</dbReference>
<evidence type="ECO:0000259" key="18">
    <source>
        <dbReference type="SMART" id="SM00936"/>
    </source>
</evidence>
<feature type="signal peptide" evidence="17">
    <location>
        <begin position="1"/>
        <end position="21"/>
    </location>
</feature>
<evidence type="ECO:0000313" key="19">
    <source>
        <dbReference type="EMBL" id="KFN50109.1"/>
    </source>
</evidence>
<reference evidence="19 20" key="1">
    <citation type="submission" date="2013-09" db="EMBL/GenBank/DDBJ databases">
        <title>Genome sequencing of Arenimonas composti.</title>
        <authorList>
            <person name="Chen F."/>
            <person name="Wang G."/>
        </authorList>
    </citation>
    <scope>NUCLEOTIDE SEQUENCE [LARGE SCALE GENOMIC DNA]</scope>
    <source>
        <strain evidence="19 20">TR7-09</strain>
    </source>
</reference>
<protein>
    <recommendedName>
        <fullName evidence="4">serine-type D-Ala-D-Ala carboxypeptidase</fullName>
        <ecNumber evidence="4">3.4.16.4</ecNumber>
    </recommendedName>
</protein>
<name>A0A091BH42_9GAMM</name>
<comment type="caution">
    <text evidence="19">The sequence shown here is derived from an EMBL/GenBank/DDBJ whole genome shotgun (WGS) entry which is preliminary data.</text>
</comment>
<gene>
    <name evidence="19" type="ORF">P873_08255</name>
</gene>
<feature type="domain" description="Peptidase S11 D-Ala-D-Ala carboxypeptidase A C-terminal" evidence="18">
    <location>
        <begin position="303"/>
        <end position="393"/>
    </location>
</feature>
<dbReference type="UniPathway" id="UPA00219"/>
<dbReference type="Pfam" id="PF07943">
    <property type="entry name" value="PBP5_C"/>
    <property type="match status" value="1"/>
</dbReference>
<evidence type="ECO:0000256" key="11">
    <source>
        <dbReference type="ARBA" id="ARBA00023316"/>
    </source>
</evidence>
<accession>A0A091BH42</accession>
<comment type="catalytic activity">
    <reaction evidence="12">
        <text>Preferential cleavage: (Ac)2-L-Lys-D-Ala-|-D-Ala. Also transpeptidation of peptidyl-alanyl moieties that are N-acyl substituents of D-alanine.</text>
        <dbReference type="EC" id="3.4.16.4"/>
    </reaction>
</comment>
<keyword evidence="9" id="KW-0133">Cell shape</keyword>
<feature type="active site" description="Proton acceptor" evidence="13">
    <location>
        <position position="83"/>
    </location>
</feature>
<evidence type="ECO:0000256" key="13">
    <source>
        <dbReference type="PIRSR" id="PIRSR618044-1"/>
    </source>
</evidence>
<dbReference type="PANTHER" id="PTHR21581">
    <property type="entry name" value="D-ALANYL-D-ALANINE CARBOXYPEPTIDASE"/>
    <property type="match status" value="1"/>
</dbReference>
<dbReference type="GO" id="GO:0071555">
    <property type="term" value="P:cell wall organization"/>
    <property type="evidence" value="ECO:0007669"/>
    <property type="project" value="UniProtKB-KW"/>
</dbReference>
<dbReference type="GO" id="GO:0008360">
    <property type="term" value="P:regulation of cell shape"/>
    <property type="evidence" value="ECO:0007669"/>
    <property type="project" value="UniProtKB-KW"/>
</dbReference>
<keyword evidence="11" id="KW-0961">Cell wall biogenesis/degradation</keyword>
<evidence type="ECO:0000256" key="9">
    <source>
        <dbReference type="ARBA" id="ARBA00022960"/>
    </source>
</evidence>
<dbReference type="InterPro" id="IPR012338">
    <property type="entry name" value="Beta-lactam/transpept-like"/>
</dbReference>
<evidence type="ECO:0000256" key="8">
    <source>
        <dbReference type="ARBA" id="ARBA00022801"/>
    </source>
</evidence>
<dbReference type="EC" id="3.4.16.4" evidence="4"/>
<dbReference type="SMART" id="SM00936">
    <property type="entry name" value="PBP5_C"/>
    <property type="match status" value="1"/>
</dbReference>
<dbReference type="InterPro" id="IPR001967">
    <property type="entry name" value="Peptidase_S11_N"/>
</dbReference>
<dbReference type="InterPro" id="IPR018044">
    <property type="entry name" value="Peptidase_S11"/>
</dbReference>
<dbReference type="AlphaFoldDB" id="A0A091BH42"/>
<dbReference type="Proteomes" id="UP000029391">
    <property type="component" value="Unassembled WGS sequence"/>
</dbReference>
<evidence type="ECO:0000256" key="3">
    <source>
        <dbReference type="ARBA" id="ARBA00007164"/>
    </source>
</evidence>
<dbReference type="SUPFAM" id="SSF56601">
    <property type="entry name" value="beta-lactamase/transpeptidase-like"/>
    <property type="match status" value="1"/>
</dbReference>
<dbReference type="RefSeq" id="WP_026817068.1">
    <property type="nucleotide sequence ID" value="NZ_AUFF01000003.1"/>
</dbReference>
<feature type="active site" evidence="13">
    <location>
        <position position="145"/>
    </location>
</feature>
<dbReference type="InterPro" id="IPR012907">
    <property type="entry name" value="Peptidase_S11_C"/>
</dbReference>
<comment type="pathway">
    <text evidence="2">Cell wall biogenesis; peptidoglycan biosynthesis.</text>
</comment>
<keyword evidence="8" id="KW-0378">Hydrolase</keyword>
<feature type="region of interest" description="Disordered" evidence="16">
    <location>
        <begin position="24"/>
        <end position="47"/>
    </location>
</feature>
<keyword evidence="5" id="KW-0121">Carboxypeptidase</keyword>
<evidence type="ECO:0000313" key="20">
    <source>
        <dbReference type="Proteomes" id="UP000029391"/>
    </source>
</evidence>
<dbReference type="GO" id="GO:0009002">
    <property type="term" value="F:serine-type D-Ala-D-Ala carboxypeptidase activity"/>
    <property type="evidence" value="ECO:0007669"/>
    <property type="project" value="UniProtKB-EC"/>
</dbReference>
<dbReference type="Gene3D" id="2.60.410.10">
    <property type="entry name" value="D-Ala-D-Ala carboxypeptidase, C-terminal domain"/>
    <property type="match status" value="1"/>
</dbReference>